<evidence type="ECO:0000256" key="1">
    <source>
        <dbReference type="SAM" id="MobiDB-lite"/>
    </source>
</evidence>
<dbReference type="Proteomes" id="UP000800096">
    <property type="component" value="Unassembled WGS sequence"/>
</dbReference>
<gene>
    <name evidence="2" type="ORF">BDU57DRAFT_102981</name>
</gene>
<name>A0A6A5Q9D9_AMPQU</name>
<keyword evidence="3" id="KW-1185">Reference proteome</keyword>
<sequence>MCWVLVLGQCWQLPSSRFTTATEALLRPLPLLYERANGLFHCQTRRRTTVALIFTVLDSPCPSLYPPLPLPSQVPTSWTLAALHYPPRDHVQHGTISCHTRPSSTSDSLARTE</sequence>
<reference evidence="2" key="1">
    <citation type="journal article" date="2020" name="Stud. Mycol.">
        <title>101 Dothideomycetes genomes: a test case for predicting lifestyles and emergence of pathogens.</title>
        <authorList>
            <person name="Haridas S."/>
            <person name="Albert R."/>
            <person name="Binder M."/>
            <person name="Bloem J."/>
            <person name="Labutti K."/>
            <person name="Salamov A."/>
            <person name="Andreopoulos B."/>
            <person name="Baker S."/>
            <person name="Barry K."/>
            <person name="Bills G."/>
            <person name="Bluhm B."/>
            <person name="Cannon C."/>
            <person name="Castanera R."/>
            <person name="Culley D."/>
            <person name="Daum C."/>
            <person name="Ezra D."/>
            <person name="Gonzalez J."/>
            <person name="Henrissat B."/>
            <person name="Kuo A."/>
            <person name="Liang C."/>
            <person name="Lipzen A."/>
            <person name="Lutzoni F."/>
            <person name="Magnuson J."/>
            <person name="Mondo S."/>
            <person name="Nolan M."/>
            <person name="Ohm R."/>
            <person name="Pangilinan J."/>
            <person name="Park H.-J."/>
            <person name="Ramirez L."/>
            <person name="Alfaro M."/>
            <person name="Sun H."/>
            <person name="Tritt A."/>
            <person name="Yoshinaga Y."/>
            <person name="Zwiers L.-H."/>
            <person name="Turgeon B."/>
            <person name="Goodwin S."/>
            <person name="Spatafora J."/>
            <person name="Crous P."/>
            <person name="Grigoriev I."/>
        </authorList>
    </citation>
    <scope>NUCLEOTIDE SEQUENCE</scope>
    <source>
        <strain evidence="2">HMLAC05119</strain>
    </source>
</reference>
<protein>
    <submittedName>
        <fullName evidence="2">Uncharacterized protein</fullName>
    </submittedName>
</protein>
<feature type="region of interest" description="Disordered" evidence="1">
    <location>
        <begin position="93"/>
        <end position="113"/>
    </location>
</feature>
<evidence type="ECO:0000313" key="3">
    <source>
        <dbReference type="Proteomes" id="UP000800096"/>
    </source>
</evidence>
<accession>A0A6A5Q9D9</accession>
<dbReference type="AlphaFoldDB" id="A0A6A5Q9D9"/>
<feature type="compositionally biased region" description="Polar residues" evidence="1">
    <location>
        <begin position="94"/>
        <end position="113"/>
    </location>
</feature>
<proteinExistence type="predicted"/>
<organism evidence="2 3">
    <name type="scientific">Ampelomyces quisqualis</name>
    <name type="common">Powdery mildew agent</name>
    <dbReference type="NCBI Taxonomy" id="50730"/>
    <lineage>
        <taxon>Eukaryota</taxon>
        <taxon>Fungi</taxon>
        <taxon>Dikarya</taxon>
        <taxon>Ascomycota</taxon>
        <taxon>Pezizomycotina</taxon>
        <taxon>Dothideomycetes</taxon>
        <taxon>Pleosporomycetidae</taxon>
        <taxon>Pleosporales</taxon>
        <taxon>Pleosporineae</taxon>
        <taxon>Phaeosphaeriaceae</taxon>
        <taxon>Ampelomyces</taxon>
    </lineage>
</organism>
<dbReference type="EMBL" id="ML979144">
    <property type="protein sequence ID" value="KAF1911398.1"/>
    <property type="molecule type" value="Genomic_DNA"/>
</dbReference>
<evidence type="ECO:0000313" key="2">
    <source>
        <dbReference type="EMBL" id="KAF1911398.1"/>
    </source>
</evidence>